<protein>
    <submittedName>
        <fullName evidence="7">LysR family transcriptional regulator</fullName>
    </submittedName>
</protein>
<dbReference type="PANTHER" id="PTHR30293">
    <property type="entry name" value="TRANSCRIPTIONAL REGULATORY PROTEIN NAC-RELATED"/>
    <property type="match status" value="1"/>
</dbReference>
<dbReference type="Gene3D" id="1.10.10.10">
    <property type="entry name" value="Winged helix-like DNA-binding domain superfamily/Winged helix DNA-binding domain"/>
    <property type="match status" value="1"/>
</dbReference>
<evidence type="ECO:0000256" key="5">
    <source>
        <dbReference type="ARBA" id="ARBA00023163"/>
    </source>
</evidence>
<sequence>MSTEKHLWNLNRLHTFVEVAKSGSLKAAALKLGIPQPAISRQIARLESECKGRLFDRTGRGMVLTELGSKTLPLVERILAKADALTESIATTAGMPFGDVRIGMLPSLYRHVGVPLFFAVRERFPGVRLRFFEGSAGQIDQWLSLGDLDLGLPYRYETSTGPEGDPVISADSCLVGPARDRLTSADSVPFRALDGLPLILPSAPSGVRTTLDRLAREQKIELNIVVEADSTQLQTTIVAQGGAYTVLPELAITEWLDRGELQAARIIEPVIERHITLALSSAHPPSYATRCVAKVVKEVIENSKTIQAHEC</sequence>
<dbReference type="SUPFAM" id="SSF46785">
    <property type="entry name" value="Winged helix' DNA-binding domain"/>
    <property type="match status" value="1"/>
</dbReference>
<dbReference type="Proteomes" id="UP001232156">
    <property type="component" value="Unassembled WGS sequence"/>
</dbReference>
<name>A0ABU1D9Q6_9BURK</name>
<evidence type="ECO:0000259" key="6">
    <source>
        <dbReference type="PROSITE" id="PS50931"/>
    </source>
</evidence>
<evidence type="ECO:0000256" key="3">
    <source>
        <dbReference type="ARBA" id="ARBA00023125"/>
    </source>
</evidence>
<feature type="domain" description="HTH lysR-type" evidence="6">
    <location>
        <begin position="8"/>
        <end position="65"/>
    </location>
</feature>
<dbReference type="PROSITE" id="PS50931">
    <property type="entry name" value="HTH_LYSR"/>
    <property type="match status" value="1"/>
</dbReference>
<gene>
    <name evidence="7" type="ORF">Q8947_14505</name>
</gene>
<organism evidence="7 8">
    <name type="scientific">Yanghanlia caeni</name>
    <dbReference type="NCBI Taxonomy" id="3064283"/>
    <lineage>
        <taxon>Bacteria</taxon>
        <taxon>Pseudomonadati</taxon>
        <taxon>Pseudomonadota</taxon>
        <taxon>Betaproteobacteria</taxon>
        <taxon>Burkholderiales</taxon>
        <taxon>Alcaligenaceae</taxon>
        <taxon>Yanghanlia</taxon>
    </lineage>
</organism>
<dbReference type="PANTHER" id="PTHR30293:SF0">
    <property type="entry name" value="NITROGEN ASSIMILATION REGULATORY PROTEIN NAC"/>
    <property type="match status" value="1"/>
</dbReference>
<comment type="caution">
    <text evidence="7">The sequence shown here is derived from an EMBL/GenBank/DDBJ whole genome shotgun (WGS) entry which is preliminary data.</text>
</comment>
<dbReference type="Gene3D" id="3.40.190.290">
    <property type="match status" value="1"/>
</dbReference>
<evidence type="ECO:0000256" key="2">
    <source>
        <dbReference type="ARBA" id="ARBA00023015"/>
    </source>
</evidence>
<keyword evidence="5" id="KW-0804">Transcription</keyword>
<keyword evidence="4" id="KW-0010">Activator</keyword>
<keyword evidence="8" id="KW-1185">Reference proteome</keyword>
<evidence type="ECO:0000313" key="7">
    <source>
        <dbReference type="EMBL" id="MDR4127187.1"/>
    </source>
</evidence>
<dbReference type="RefSeq" id="WP_347287720.1">
    <property type="nucleotide sequence ID" value="NZ_JAUZQE010000062.1"/>
</dbReference>
<reference evidence="7 8" key="1">
    <citation type="submission" date="2023-08" db="EMBL/GenBank/DDBJ databases">
        <title>Alcaligenaceae gen. nov., a novel taxon isolated from the sludge of Yixing Pesticide Factory.</title>
        <authorList>
            <person name="Ruan L."/>
        </authorList>
    </citation>
    <scope>NUCLEOTIDE SEQUENCE [LARGE SCALE GENOMIC DNA]</scope>
    <source>
        <strain evidence="7 8">LG-2</strain>
    </source>
</reference>
<evidence type="ECO:0000313" key="8">
    <source>
        <dbReference type="Proteomes" id="UP001232156"/>
    </source>
</evidence>
<keyword evidence="2" id="KW-0805">Transcription regulation</keyword>
<proteinExistence type="inferred from homology"/>
<evidence type="ECO:0000256" key="1">
    <source>
        <dbReference type="ARBA" id="ARBA00009437"/>
    </source>
</evidence>
<accession>A0ABU1D9Q6</accession>
<dbReference type="Pfam" id="PF00126">
    <property type="entry name" value="HTH_1"/>
    <property type="match status" value="1"/>
</dbReference>
<dbReference type="InterPro" id="IPR000847">
    <property type="entry name" value="LysR_HTH_N"/>
</dbReference>
<dbReference type="InterPro" id="IPR036390">
    <property type="entry name" value="WH_DNA-bd_sf"/>
</dbReference>
<keyword evidence="3" id="KW-0238">DNA-binding</keyword>
<evidence type="ECO:0000256" key="4">
    <source>
        <dbReference type="ARBA" id="ARBA00023159"/>
    </source>
</evidence>
<dbReference type="Pfam" id="PF03466">
    <property type="entry name" value="LysR_substrate"/>
    <property type="match status" value="1"/>
</dbReference>
<dbReference type="InterPro" id="IPR005119">
    <property type="entry name" value="LysR_subst-bd"/>
</dbReference>
<dbReference type="PRINTS" id="PR00039">
    <property type="entry name" value="HTHLYSR"/>
</dbReference>
<comment type="similarity">
    <text evidence="1">Belongs to the LysR transcriptional regulatory family.</text>
</comment>
<dbReference type="EMBL" id="JAUZQE010000062">
    <property type="protein sequence ID" value="MDR4127187.1"/>
    <property type="molecule type" value="Genomic_DNA"/>
</dbReference>
<dbReference type="SUPFAM" id="SSF53850">
    <property type="entry name" value="Periplasmic binding protein-like II"/>
    <property type="match status" value="1"/>
</dbReference>
<dbReference type="InterPro" id="IPR036388">
    <property type="entry name" value="WH-like_DNA-bd_sf"/>
</dbReference>